<sequence length="396" mass="44453">MSSVYSSRRSSLGEVVLHATSKSVPETPAIAQHRPVFRTVPETPKHNRLLSDDDGLDIEILTHKLQLYQLEIEEAELRLKQRKSIMMKQAADVAAAARFRDELNKIDQTQQVEKVVQSPKKSGRSRSTSEAKRLNTRTSTMSLPASTPNNIVRSKRPEPLQLSQVPVLPQAVQSAVFPTRRSNAPSINGDETKRHWRRTTISTGKNTRSTIIMVSAPGEMAEYDFTIPPVPELSSSASPPPTLSPLTPLPLTPLPIEDQLRRELETFALEEGPNIQMSRRSSVASRKRMPAAFIPNADDRLPPKLPADPETLTALVDDLDVLVARPSDRQALGRKKSFFSRFERKDEVNALLDLYLTDEQLNEEKLQKRKSTKLRRQLTKIWHSSESVSQRTAKPG</sequence>
<comment type="caution">
    <text evidence="1">The sequence shown here is derived from an EMBL/GenBank/DDBJ whole genome shotgun (WGS) entry which is preliminary data.</text>
</comment>
<protein>
    <submittedName>
        <fullName evidence="1">Uncharacterized protein</fullName>
    </submittedName>
</protein>
<reference evidence="1" key="1">
    <citation type="submission" date="2022-10" db="EMBL/GenBank/DDBJ databases">
        <title>Culturing micro-colonial fungi from biological soil crusts in the Mojave desert and describing Neophaeococcomyces mojavensis, and introducing the new genera and species Taxawa tesnikishii.</title>
        <authorList>
            <person name="Kurbessoian T."/>
            <person name="Stajich J.E."/>
        </authorList>
    </citation>
    <scope>NUCLEOTIDE SEQUENCE</scope>
    <source>
        <strain evidence="1">JES_112</strain>
    </source>
</reference>
<accession>A0ACC3A4C5</accession>
<gene>
    <name evidence="1" type="ORF">H2198_006080</name>
</gene>
<evidence type="ECO:0000313" key="2">
    <source>
        <dbReference type="Proteomes" id="UP001172386"/>
    </source>
</evidence>
<dbReference type="Proteomes" id="UP001172386">
    <property type="component" value="Unassembled WGS sequence"/>
</dbReference>
<keyword evidence="2" id="KW-1185">Reference proteome</keyword>
<organism evidence="1 2">
    <name type="scientific">Neophaeococcomyces mojaviensis</name>
    <dbReference type="NCBI Taxonomy" id="3383035"/>
    <lineage>
        <taxon>Eukaryota</taxon>
        <taxon>Fungi</taxon>
        <taxon>Dikarya</taxon>
        <taxon>Ascomycota</taxon>
        <taxon>Pezizomycotina</taxon>
        <taxon>Eurotiomycetes</taxon>
        <taxon>Chaetothyriomycetidae</taxon>
        <taxon>Chaetothyriales</taxon>
        <taxon>Chaetothyriales incertae sedis</taxon>
        <taxon>Neophaeococcomyces</taxon>
    </lineage>
</organism>
<proteinExistence type="predicted"/>
<name>A0ACC3A4C5_9EURO</name>
<evidence type="ECO:0000313" key="1">
    <source>
        <dbReference type="EMBL" id="KAJ9654966.1"/>
    </source>
</evidence>
<dbReference type="EMBL" id="JAPDRQ010000108">
    <property type="protein sequence ID" value="KAJ9654966.1"/>
    <property type="molecule type" value="Genomic_DNA"/>
</dbReference>